<protein>
    <recommendedName>
        <fullName evidence="4">Peptidase A2 domain-containing protein</fullName>
    </recommendedName>
</protein>
<organism evidence="2 3">
    <name type="scientific">Sphaeroforma arctica JP610</name>
    <dbReference type="NCBI Taxonomy" id="667725"/>
    <lineage>
        <taxon>Eukaryota</taxon>
        <taxon>Ichthyosporea</taxon>
        <taxon>Ichthyophonida</taxon>
        <taxon>Sphaeroforma</taxon>
    </lineage>
</organism>
<feature type="region of interest" description="Disordered" evidence="1">
    <location>
        <begin position="1"/>
        <end position="46"/>
    </location>
</feature>
<keyword evidence="3" id="KW-1185">Reference proteome</keyword>
<reference evidence="2 3" key="1">
    <citation type="submission" date="2011-02" db="EMBL/GenBank/DDBJ databases">
        <title>The Genome Sequence of Sphaeroforma arctica JP610.</title>
        <authorList>
            <consortium name="The Broad Institute Genome Sequencing Platform"/>
            <person name="Russ C."/>
            <person name="Cuomo C."/>
            <person name="Young S.K."/>
            <person name="Zeng Q."/>
            <person name="Gargeya S."/>
            <person name="Alvarado L."/>
            <person name="Berlin A."/>
            <person name="Chapman S.B."/>
            <person name="Chen Z."/>
            <person name="Freedman E."/>
            <person name="Gellesch M."/>
            <person name="Goldberg J."/>
            <person name="Griggs A."/>
            <person name="Gujja S."/>
            <person name="Heilman E."/>
            <person name="Heiman D."/>
            <person name="Howarth C."/>
            <person name="Mehta T."/>
            <person name="Neiman D."/>
            <person name="Pearson M."/>
            <person name="Roberts A."/>
            <person name="Saif S."/>
            <person name="Shea T."/>
            <person name="Shenoy N."/>
            <person name="Sisk P."/>
            <person name="Stolte C."/>
            <person name="Sykes S."/>
            <person name="White J."/>
            <person name="Yandava C."/>
            <person name="Burger G."/>
            <person name="Gray M.W."/>
            <person name="Holland P.W.H."/>
            <person name="King N."/>
            <person name="Lang F.B.F."/>
            <person name="Roger A.J."/>
            <person name="Ruiz-Trillo I."/>
            <person name="Haas B."/>
            <person name="Nusbaum C."/>
            <person name="Birren B."/>
        </authorList>
    </citation>
    <scope>NUCLEOTIDE SEQUENCE [LARGE SCALE GENOMIC DNA]</scope>
    <source>
        <strain evidence="2 3">JP610</strain>
    </source>
</reference>
<gene>
    <name evidence="2" type="ORF">SARC_12375</name>
</gene>
<dbReference type="Proteomes" id="UP000054560">
    <property type="component" value="Unassembled WGS sequence"/>
</dbReference>
<name>A0A0L0FEB1_9EUKA</name>
<accession>A0A0L0FEB1</accession>
<evidence type="ECO:0000313" key="3">
    <source>
        <dbReference type="Proteomes" id="UP000054560"/>
    </source>
</evidence>
<dbReference type="EMBL" id="KQ243853">
    <property type="protein sequence ID" value="KNC75092.1"/>
    <property type="molecule type" value="Genomic_DNA"/>
</dbReference>
<proteinExistence type="predicted"/>
<dbReference type="Gene3D" id="2.40.70.10">
    <property type="entry name" value="Acid Proteases"/>
    <property type="match status" value="1"/>
</dbReference>
<dbReference type="InterPro" id="IPR021109">
    <property type="entry name" value="Peptidase_aspartic_dom_sf"/>
</dbReference>
<feature type="compositionally biased region" description="Polar residues" evidence="1">
    <location>
        <begin position="1"/>
        <end position="13"/>
    </location>
</feature>
<feature type="non-terminal residue" evidence="2">
    <location>
        <position position="1"/>
    </location>
</feature>
<evidence type="ECO:0008006" key="4">
    <source>
        <dbReference type="Google" id="ProtNLM"/>
    </source>
</evidence>
<evidence type="ECO:0000256" key="1">
    <source>
        <dbReference type="SAM" id="MobiDB-lite"/>
    </source>
</evidence>
<evidence type="ECO:0000313" key="2">
    <source>
        <dbReference type="EMBL" id="KNC75092.1"/>
    </source>
</evidence>
<dbReference type="AlphaFoldDB" id="A0A0L0FEB1"/>
<feature type="compositionally biased region" description="Polar residues" evidence="1">
    <location>
        <begin position="26"/>
        <end position="38"/>
    </location>
</feature>
<sequence>RAPTSTNTGNYTQYGGAPPQRASAVGTPTRTQQASGNNFRPRVNRVDGDNRVYDTLQVNGHAMRTLINTGANRSVITQASAEKARLSITPPVKDSYIYLADKVSAHRA</sequence>
<dbReference type="GeneID" id="25912879"/>
<dbReference type="RefSeq" id="XP_014148994.1">
    <property type="nucleotide sequence ID" value="XM_014293519.1"/>
</dbReference>
<dbReference type="Pfam" id="PF13975">
    <property type="entry name" value="gag-asp_proteas"/>
    <property type="match status" value="1"/>
</dbReference>
<dbReference type="SUPFAM" id="SSF50630">
    <property type="entry name" value="Acid proteases"/>
    <property type="match status" value="1"/>
</dbReference>